<dbReference type="PANTHER" id="PTHR43370">
    <property type="entry name" value="SUGAR ABC TRANSPORTER INTEGRAL MEMBRANE PROTEIN-RELATED"/>
    <property type="match status" value="1"/>
</dbReference>
<dbReference type="CDD" id="cd06580">
    <property type="entry name" value="TM_PBP1_transp_TpRbsC_like"/>
    <property type="match status" value="1"/>
</dbReference>
<evidence type="ECO:0000256" key="1">
    <source>
        <dbReference type="ARBA" id="ARBA00004651"/>
    </source>
</evidence>
<dbReference type="GO" id="GO:0005886">
    <property type="term" value="C:plasma membrane"/>
    <property type="evidence" value="ECO:0007669"/>
    <property type="project" value="UniProtKB-SubCell"/>
</dbReference>
<feature type="transmembrane region" description="Helical" evidence="7">
    <location>
        <begin position="154"/>
        <end position="176"/>
    </location>
</feature>
<dbReference type="GO" id="GO:0022857">
    <property type="term" value="F:transmembrane transporter activity"/>
    <property type="evidence" value="ECO:0007669"/>
    <property type="project" value="InterPro"/>
</dbReference>
<keyword evidence="3 7" id="KW-0812">Transmembrane</keyword>
<feature type="transmembrane region" description="Helical" evidence="7">
    <location>
        <begin position="32"/>
        <end position="51"/>
    </location>
</feature>
<feature type="transmembrane region" description="Helical" evidence="7">
    <location>
        <begin position="71"/>
        <end position="92"/>
    </location>
</feature>
<feature type="region of interest" description="Disordered" evidence="6">
    <location>
        <begin position="1"/>
        <end position="22"/>
    </location>
</feature>
<evidence type="ECO:0000313" key="8">
    <source>
        <dbReference type="EMBL" id="TCO43822.1"/>
    </source>
</evidence>
<feature type="transmembrane region" description="Helical" evidence="7">
    <location>
        <begin position="409"/>
        <end position="432"/>
    </location>
</feature>
<evidence type="ECO:0000256" key="4">
    <source>
        <dbReference type="ARBA" id="ARBA00022989"/>
    </source>
</evidence>
<keyword evidence="9" id="KW-1185">Reference proteome</keyword>
<dbReference type="PANTHER" id="PTHR43370:SF1">
    <property type="entry name" value="GUANOSINE ABC TRANSPORTER PERMEASE PROTEIN NUPQ"/>
    <property type="match status" value="1"/>
</dbReference>
<feature type="transmembrane region" description="Helical" evidence="7">
    <location>
        <begin position="214"/>
        <end position="234"/>
    </location>
</feature>
<evidence type="ECO:0000256" key="7">
    <source>
        <dbReference type="SAM" id="Phobius"/>
    </source>
</evidence>
<sequence length="486" mass="50141">MTTTEATEPAGPTEPVEVERTIESPTERAQRIRYGSILLVLAAVTILLAATTGDGRAAFGLLGGSEVLGSAAAWVGILVLLAATVAAVVLPFTGRAPRATAALAPLLLLFAVMFFKTKGSASFSVPAGATAWTLAVLAVACAVVWVLRVAGGRLNGLLGSIVVIGFFAAFLCWAVAGKNLAFPISNQFQGTLNFATPLILGALAGVVCERAGVINIAIEGQFLFGAFTAALVSSTTGSSAAALIAAAATGVLLAALLAVFSIKYLVNQVVLGVVLVVFATGVTGYLYDEFMQENAADLNTPHVLTAVKIPGLGDIPFIGPILFNQTVLVYLMYLAVAVVTFVLFETRWGLRVRSVGEHPKAADTVGIKVSRVRYSAVLWAGVLAGLGGAFFTVGYGGAFVKEMTAGNGFIALAALIMGRWHPIGATVAALFFGFATQLQSQLQIVDTPIPGDLLLMAPYLATVVAVAGLVGRVRAPKADGEPYVKG</sequence>
<dbReference type="Pfam" id="PF02653">
    <property type="entry name" value="BPD_transp_2"/>
    <property type="match status" value="1"/>
</dbReference>
<organism evidence="8 9">
    <name type="scientific">Kribbella antiqua</name>
    <dbReference type="NCBI Taxonomy" id="2512217"/>
    <lineage>
        <taxon>Bacteria</taxon>
        <taxon>Bacillati</taxon>
        <taxon>Actinomycetota</taxon>
        <taxon>Actinomycetes</taxon>
        <taxon>Propionibacteriales</taxon>
        <taxon>Kribbellaceae</taxon>
        <taxon>Kribbella</taxon>
    </lineage>
</organism>
<dbReference type="AlphaFoldDB" id="A0A4R2IHR2"/>
<feature type="transmembrane region" description="Helical" evidence="7">
    <location>
        <begin position="327"/>
        <end position="344"/>
    </location>
</feature>
<evidence type="ECO:0000256" key="6">
    <source>
        <dbReference type="SAM" id="MobiDB-lite"/>
    </source>
</evidence>
<keyword evidence="5 7" id="KW-0472">Membrane</keyword>
<proteinExistence type="predicted"/>
<evidence type="ECO:0000256" key="3">
    <source>
        <dbReference type="ARBA" id="ARBA00022692"/>
    </source>
</evidence>
<keyword evidence="4 7" id="KW-1133">Transmembrane helix</keyword>
<accession>A0A4R2IHR2</accession>
<evidence type="ECO:0000256" key="5">
    <source>
        <dbReference type="ARBA" id="ARBA00023136"/>
    </source>
</evidence>
<dbReference type="EMBL" id="SLWR01000011">
    <property type="protein sequence ID" value="TCO43822.1"/>
    <property type="molecule type" value="Genomic_DNA"/>
</dbReference>
<feature type="transmembrane region" description="Helical" evidence="7">
    <location>
        <begin position="240"/>
        <end position="262"/>
    </location>
</feature>
<reference evidence="8 9" key="1">
    <citation type="journal article" date="2015" name="Stand. Genomic Sci.">
        <title>Genomic Encyclopedia of Bacterial and Archaeal Type Strains, Phase III: the genomes of soil and plant-associated and newly described type strains.</title>
        <authorList>
            <person name="Whitman W.B."/>
            <person name="Woyke T."/>
            <person name="Klenk H.P."/>
            <person name="Zhou Y."/>
            <person name="Lilburn T.G."/>
            <person name="Beck B.J."/>
            <person name="De Vos P."/>
            <person name="Vandamme P."/>
            <person name="Eisen J.A."/>
            <person name="Garrity G."/>
            <person name="Hugenholtz P."/>
            <person name="Kyrpides N.C."/>
        </authorList>
    </citation>
    <scope>NUCLEOTIDE SEQUENCE [LARGE SCALE GENOMIC DNA]</scope>
    <source>
        <strain evidence="8 9">VKM Ac-2541</strain>
    </source>
</reference>
<gene>
    <name evidence="8" type="ORF">EV646_11114</name>
</gene>
<dbReference type="InterPro" id="IPR001851">
    <property type="entry name" value="ABC_transp_permease"/>
</dbReference>
<comment type="caution">
    <text evidence="8">The sequence shown here is derived from an EMBL/GenBank/DDBJ whole genome shotgun (WGS) entry which is preliminary data.</text>
</comment>
<name>A0A4R2IHR2_9ACTN</name>
<comment type="subcellular location">
    <subcellularLocation>
        <location evidence="1">Cell membrane</location>
        <topology evidence="1">Multi-pass membrane protein</topology>
    </subcellularLocation>
</comment>
<keyword evidence="2" id="KW-1003">Cell membrane</keyword>
<feature type="compositionally biased region" description="Low complexity" evidence="6">
    <location>
        <begin position="1"/>
        <end position="15"/>
    </location>
</feature>
<dbReference type="RefSeq" id="WP_241996385.1">
    <property type="nucleotide sequence ID" value="NZ_SLWR01000011.1"/>
</dbReference>
<dbReference type="Proteomes" id="UP000295573">
    <property type="component" value="Unassembled WGS sequence"/>
</dbReference>
<feature type="transmembrane region" description="Helical" evidence="7">
    <location>
        <begin position="129"/>
        <end position="147"/>
    </location>
</feature>
<feature type="transmembrane region" description="Helical" evidence="7">
    <location>
        <begin position="269"/>
        <end position="287"/>
    </location>
</feature>
<feature type="transmembrane region" description="Helical" evidence="7">
    <location>
        <begin position="453"/>
        <end position="473"/>
    </location>
</feature>
<keyword evidence="8" id="KW-0813">Transport</keyword>
<feature type="transmembrane region" description="Helical" evidence="7">
    <location>
        <begin position="99"/>
        <end position="117"/>
    </location>
</feature>
<evidence type="ECO:0000256" key="2">
    <source>
        <dbReference type="ARBA" id="ARBA00022475"/>
    </source>
</evidence>
<feature type="transmembrane region" description="Helical" evidence="7">
    <location>
        <begin position="188"/>
        <end position="207"/>
    </location>
</feature>
<feature type="transmembrane region" description="Helical" evidence="7">
    <location>
        <begin position="376"/>
        <end position="397"/>
    </location>
</feature>
<protein>
    <submittedName>
        <fullName evidence="8">Simple sugar transport system permease protein</fullName>
    </submittedName>
</protein>
<keyword evidence="8" id="KW-0762">Sugar transport</keyword>
<evidence type="ECO:0000313" key="9">
    <source>
        <dbReference type="Proteomes" id="UP000295573"/>
    </source>
</evidence>